<dbReference type="Proteomes" id="UP000326759">
    <property type="component" value="Unassembled WGS sequence"/>
</dbReference>
<dbReference type="AlphaFoldDB" id="A0A5N5TCB9"/>
<feature type="region of interest" description="Disordered" evidence="4">
    <location>
        <begin position="164"/>
        <end position="203"/>
    </location>
</feature>
<dbReference type="OrthoDB" id="6378667at2759"/>
<feature type="coiled-coil region" evidence="3">
    <location>
        <begin position="264"/>
        <end position="291"/>
    </location>
</feature>
<dbReference type="Pfam" id="PF13359">
    <property type="entry name" value="DDE_Tnp_4"/>
    <property type="match status" value="1"/>
</dbReference>
<dbReference type="EMBL" id="SEYY01004245">
    <property type="protein sequence ID" value="KAB7503897.1"/>
    <property type="molecule type" value="Genomic_DNA"/>
</dbReference>
<evidence type="ECO:0000259" key="5">
    <source>
        <dbReference type="Pfam" id="PF13359"/>
    </source>
</evidence>
<gene>
    <name evidence="7" type="ORF">Anas_12366</name>
</gene>
<evidence type="ECO:0000256" key="2">
    <source>
        <dbReference type="ARBA" id="ARBA00022723"/>
    </source>
</evidence>
<keyword evidence="2" id="KW-0479">Metal-binding</keyword>
<sequence>MENRKLKFLLEPITQEGISKNVRKSKFIFKLKNDPIPCDDGDMSNANINYSPNFTENNSPINHSNRIMEEKPSIILCKTNSIVDDEPFERKLDIEYPSVINIKKIEICSNPSQICNSIKTNKVSVLQKKHGTSKHTVILPSQSGGTNIPLKTISFKRIKLGEFTSDNNRTNSQKDTGDGNGKIRKDKSADQEKLPSTPNSTLLKHGKKNLIKKNVEQKSSSAELKKSSSVQAPKNKILHITGNSPNKLENDIQRLVGERVKTEEIRLKAENEKLLRTMNELKVKLEKASEVRSYQRERLTLSKLKQNQEMLYYYIGFKDISLVSDMAKKLVDYFSEHKLPSSEILIEEQLIMTLMKLRRNYSLHDLAFRFRIDISEAYCIIFNIVHGLHYIYYDQGLGSQPFPPVDSMLPCWSEQFQNFPNCRVVLESFRVGCEDPDCEIESDLFTSFKFDRKIMLKGLIAITPTKQVVFCSGLYEGNTSNAFIFKDSEILNKLSSGDLIMADKTFDEILKVLPSDMDLNITSSKKSLLTDKQMKHLNSKARAYIGRTTMQHLRRFTILNCIPSFLNSVAVKVFQVCATLVNLQPTICGQSDNIVSHQVMQINNEHCVQKVCDTNINSNNIIDMSHSCKLSQQQISLHEFYKIFKT</sequence>
<dbReference type="PANTHER" id="PTHR23080">
    <property type="entry name" value="THAP DOMAIN PROTEIN"/>
    <property type="match status" value="1"/>
</dbReference>
<comment type="cofactor">
    <cofactor evidence="1">
        <name>a divalent metal cation</name>
        <dbReference type="ChEBI" id="CHEBI:60240"/>
    </cofactor>
</comment>
<dbReference type="GO" id="GO:0046872">
    <property type="term" value="F:metal ion binding"/>
    <property type="evidence" value="ECO:0007669"/>
    <property type="project" value="UniProtKB-KW"/>
</dbReference>
<comment type="caution">
    <text evidence="7">The sequence shown here is derived from an EMBL/GenBank/DDBJ whole genome shotgun (WGS) entry which is preliminary data.</text>
</comment>
<dbReference type="Pfam" id="PF13613">
    <property type="entry name" value="HTH_Tnp_4"/>
    <property type="match status" value="1"/>
</dbReference>
<evidence type="ECO:0000313" key="7">
    <source>
        <dbReference type="EMBL" id="KAB7503897.1"/>
    </source>
</evidence>
<dbReference type="InterPro" id="IPR027805">
    <property type="entry name" value="Transposase_HTH_dom"/>
</dbReference>
<evidence type="ECO:0000256" key="3">
    <source>
        <dbReference type="SAM" id="Coils"/>
    </source>
</evidence>
<dbReference type="InterPro" id="IPR027806">
    <property type="entry name" value="HARBI1_dom"/>
</dbReference>
<evidence type="ECO:0008006" key="9">
    <source>
        <dbReference type="Google" id="ProtNLM"/>
    </source>
</evidence>
<proteinExistence type="predicted"/>
<feature type="domain" description="DDE Tnp4" evidence="5">
    <location>
        <begin position="428"/>
        <end position="582"/>
    </location>
</feature>
<keyword evidence="8" id="KW-1185">Reference proteome</keyword>
<feature type="domain" description="Transposase Helix-turn-helix" evidence="6">
    <location>
        <begin position="346"/>
        <end position="389"/>
    </location>
</feature>
<protein>
    <recommendedName>
        <fullName evidence="9">DDE Tnp4 domain-containing protein</fullName>
    </recommendedName>
</protein>
<evidence type="ECO:0000256" key="4">
    <source>
        <dbReference type="SAM" id="MobiDB-lite"/>
    </source>
</evidence>
<feature type="region of interest" description="Disordered" evidence="4">
    <location>
        <begin position="216"/>
        <end position="245"/>
    </location>
</feature>
<evidence type="ECO:0000313" key="8">
    <source>
        <dbReference type="Proteomes" id="UP000326759"/>
    </source>
</evidence>
<keyword evidence="3" id="KW-0175">Coiled coil</keyword>
<feature type="compositionally biased region" description="Basic and acidic residues" evidence="4">
    <location>
        <begin position="175"/>
        <end position="193"/>
    </location>
</feature>
<accession>A0A5N5TCB9</accession>
<organism evidence="7 8">
    <name type="scientific">Armadillidium nasatum</name>
    <dbReference type="NCBI Taxonomy" id="96803"/>
    <lineage>
        <taxon>Eukaryota</taxon>
        <taxon>Metazoa</taxon>
        <taxon>Ecdysozoa</taxon>
        <taxon>Arthropoda</taxon>
        <taxon>Crustacea</taxon>
        <taxon>Multicrustacea</taxon>
        <taxon>Malacostraca</taxon>
        <taxon>Eumalacostraca</taxon>
        <taxon>Peracarida</taxon>
        <taxon>Isopoda</taxon>
        <taxon>Oniscidea</taxon>
        <taxon>Crinocheta</taxon>
        <taxon>Armadillidiidae</taxon>
        <taxon>Armadillidium</taxon>
    </lineage>
</organism>
<evidence type="ECO:0000259" key="6">
    <source>
        <dbReference type="Pfam" id="PF13613"/>
    </source>
</evidence>
<feature type="compositionally biased region" description="Polar residues" evidence="4">
    <location>
        <begin position="164"/>
        <end position="174"/>
    </location>
</feature>
<dbReference type="PANTHER" id="PTHR23080:SF133">
    <property type="entry name" value="SI:CH211-262I1.5-RELATED"/>
    <property type="match status" value="1"/>
</dbReference>
<evidence type="ECO:0000256" key="1">
    <source>
        <dbReference type="ARBA" id="ARBA00001968"/>
    </source>
</evidence>
<name>A0A5N5TCB9_9CRUS</name>
<reference evidence="7 8" key="1">
    <citation type="journal article" date="2019" name="PLoS Biol.">
        <title>Sex chromosomes control vertical transmission of feminizing Wolbachia symbionts in an isopod.</title>
        <authorList>
            <person name="Becking T."/>
            <person name="Chebbi M.A."/>
            <person name="Giraud I."/>
            <person name="Moumen B."/>
            <person name="Laverre T."/>
            <person name="Caubet Y."/>
            <person name="Peccoud J."/>
            <person name="Gilbert C."/>
            <person name="Cordaux R."/>
        </authorList>
    </citation>
    <scope>NUCLEOTIDE SEQUENCE [LARGE SCALE GENOMIC DNA]</scope>
    <source>
        <strain evidence="7">ANa2</strain>
        <tissue evidence="7">Whole body excluding digestive tract and cuticle</tissue>
    </source>
</reference>